<gene>
    <name evidence="2" type="ORF">H4R34_001530</name>
</gene>
<feature type="region of interest" description="Disordered" evidence="1">
    <location>
        <begin position="1"/>
        <end position="34"/>
    </location>
</feature>
<reference evidence="2" key="1">
    <citation type="submission" date="2022-07" db="EMBL/GenBank/DDBJ databases">
        <title>Phylogenomic reconstructions and comparative analyses of Kickxellomycotina fungi.</title>
        <authorList>
            <person name="Reynolds N.K."/>
            <person name="Stajich J.E."/>
            <person name="Barry K."/>
            <person name="Grigoriev I.V."/>
            <person name="Crous P."/>
            <person name="Smith M.E."/>
        </authorList>
    </citation>
    <scope>NUCLEOTIDE SEQUENCE</scope>
    <source>
        <strain evidence="2">RSA 567</strain>
    </source>
</reference>
<evidence type="ECO:0000313" key="3">
    <source>
        <dbReference type="Proteomes" id="UP001151582"/>
    </source>
</evidence>
<evidence type="ECO:0000256" key="1">
    <source>
        <dbReference type="SAM" id="MobiDB-lite"/>
    </source>
</evidence>
<dbReference type="EMBL" id="JANBQB010000074">
    <property type="protein sequence ID" value="KAJ1983020.1"/>
    <property type="molecule type" value="Genomic_DNA"/>
</dbReference>
<dbReference type="AlphaFoldDB" id="A0A9W8EEE9"/>
<sequence>MAQGTPKLKNPHAAAKKAKQTAVRKGTKPTTVRKQALIRKQQLTKKMTSAMSRNIEQLVATKAKSSGKLHLLSSLTKASADGKSGKKK</sequence>
<dbReference type="OrthoDB" id="5239630at2759"/>
<organism evidence="2 3">
    <name type="scientific">Dimargaris verticillata</name>
    <dbReference type="NCBI Taxonomy" id="2761393"/>
    <lineage>
        <taxon>Eukaryota</taxon>
        <taxon>Fungi</taxon>
        <taxon>Fungi incertae sedis</taxon>
        <taxon>Zoopagomycota</taxon>
        <taxon>Kickxellomycotina</taxon>
        <taxon>Dimargaritomycetes</taxon>
        <taxon>Dimargaritales</taxon>
        <taxon>Dimargaritaceae</taxon>
        <taxon>Dimargaris</taxon>
    </lineage>
</organism>
<accession>A0A9W8EEE9</accession>
<name>A0A9W8EEE9_9FUNG</name>
<dbReference type="InterPro" id="IPR019034">
    <property type="entry name" value="UPF0390"/>
</dbReference>
<keyword evidence="3" id="KW-1185">Reference proteome</keyword>
<comment type="caution">
    <text evidence="2">The sequence shown here is derived from an EMBL/GenBank/DDBJ whole genome shotgun (WGS) entry which is preliminary data.</text>
</comment>
<dbReference type="Proteomes" id="UP001151582">
    <property type="component" value="Unassembled WGS sequence"/>
</dbReference>
<dbReference type="Pfam" id="PF09495">
    <property type="entry name" value="DUF2462"/>
    <property type="match status" value="1"/>
</dbReference>
<protein>
    <submittedName>
        <fullName evidence="2">Uncharacterized protein</fullName>
    </submittedName>
</protein>
<evidence type="ECO:0000313" key="2">
    <source>
        <dbReference type="EMBL" id="KAJ1983020.1"/>
    </source>
</evidence>
<proteinExistence type="predicted"/>